<evidence type="ECO:0000256" key="6">
    <source>
        <dbReference type="ARBA" id="ARBA00022833"/>
    </source>
</evidence>
<evidence type="ECO:0000256" key="5">
    <source>
        <dbReference type="ARBA" id="ARBA00022801"/>
    </source>
</evidence>
<dbReference type="Proteomes" id="UP001436297">
    <property type="component" value="Chromosome"/>
</dbReference>
<evidence type="ECO:0000256" key="1">
    <source>
        <dbReference type="ARBA" id="ARBA00001947"/>
    </source>
</evidence>
<dbReference type="PANTHER" id="PTHR11409:SF43">
    <property type="entry name" value="ADENOSINE DEAMINASE"/>
    <property type="match status" value="1"/>
</dbReference>
<keyword evidence="4" id="KW-0479">Metal-binding</keyword>
<sequence>MEKRLEEISKVELHCHLDGSVSVELIKQLAQEQGVALNEQHLLVNEKCDSLDEYLQCFDEILKVLQTYDSLKRAVVDVVAQANRDNVKYIEIRFAPLLHTEQGLTVQDTFEAVESGVQAALEQFDIKVNILVCAMRQHESEVNRQLFDAIAEHQIDSKTLCGIDFAGPEAGFPPESISSTIQYGLDQGFNLTLHAGECGCKHNVMESMRLGARRIGHGVAINDDETALQEVKQRDVLLEICPKSNIQTNAIQQLSQLNLPYLLEHDIPFIINTDNRTVTQTSLNEEYHLLLDHHFIDLKQIVEINQRAIRYAFLSDQEKEKLRAVIK</sequence>
<evidence type="ECO:0000256" key="3">
    <source>
        <dbReference type="ARBA" id="ARBA00012784"/>
    </source>
</evidence>
<dbReference type="PANTHER" id="PTHR11409">
    <property type="entry name" value="ADENOSINE DEAMINASE"/>
    <property type="match status" value="1"/>
</dbReference>
<protein>
    <recommendedName>
        <fullName evidence="3">adenosine deaminase</fullName>
        <ecNumber evidence="3">3.5.4.4</ecNumber>
    </recommendedName>
</protein>
<reference evidence="8 9" key="1">
    <citation type="journal article" date="2024" name="Pathogens">
        <title>Staphylococcus hsinchuensis sp. nov., Isolated from Soymilk.</title>
        <authorList>
            <person name="Wang Y.T."/>
            <person name="Lin Y.C."/>
            <person name="Hsieh Y.H."/>
            <person name="Lin Y.T."/>
            <person name="Hamada M."/>
            <person name="Chen C.C."/>
            <person name="Liou J.S."/>
            <person name="Lee A.Y."/>
            <person name="Zhang W.L."/>
            <person name="Chen Y.T."/>
            <person name="Huang C.H."/>
        </authorList>
    </citation>
    <scope>NUCLEOTIDE SEQUENCE [LARGE SCALE GENOMIC DNA]</scope>
    <source>
        <strain evidence="8 9">H164</strain>
    </source>
</reference>
<dbReference type="RefSeq" id="WP_342610502.1">
    <property type="nucleotide sequence ID" value="NZ_CP128355.1"/>
</dbReference>
<evidence type="ECO:0000313" key="8">
    <source>
        <dbReference type="EMBL" id="XAF71187.1"/>
    </source>
</evidence>
<evidence type="ECO:0000256" key="2">
    <source>
        <dbReference type="ARBA" id="ARBA00006676"/>
    </source>
</evidence>
<evidence type="ECO:0000313" key="9">
    <source>
        <dbReference type="Proteomes" id="UP001436297"/>
    </source>
</evidence>
<keyword evidence="5 8" id="KW-0378">Hydrolase</keyword>
<comment type="similarity">
    <text evidence="2">Belongs to the metallo-dependent hydrolases superfamily. Adenosine and AMP deaminases family.</text>
</comment>
<dbReference type="NCBIfam" id="TIGR01430">
    <property type="entry name" value="aden_deam"/>
    <property type="match status" value="1"/>
</dbReference>
<dbReference type="SUPFAM" id="SSF51556">
    <property type="entry name" value="Metallo-dependent hydrolases"/>
    <property type="match status" value="1"/>
</dbReference>
<dbReference type="InterPro" id="IPR001365">
    <property type="entry name" value="A_deaminase_dom"/>
</dbReference>
<gene>
    <name evidence="8" type="primary">add</name>
    <name evidence="8" type="ORF">QQM35_03480</name>
</gene>
<proteinExistence type="inferred from homology"/>
<evidence type="ECO:0000259" key="7">
    <source>
        <dbReference type="Pfam" id="PF00962"/>
    </source>
</evidence>
<feature type="domain" description="Adenosine deaminase" evidence="7">
    <location>
        <begin position="10"/>
        <end position="325"/>
    </location>
</feature>
<keyword evidence="9" id="KW-1185">Reference proteome</keyword>
<evidence type="ECO:0000256" key="4">
    <source>
        <dbReference type="ARBA" id="ARBA00022723"/>
    </source>
</evidence>
<dbReference type="InterPro" id="IPR032466">
    <property type="entry name" value="Metal_Hydrolase"/>
</dbReference>
<dbReference type="Pfam" id="PF00962">
    <property type="entry name" value="A_deaminase"/>
    <property type="match status" value="1"/>
</dbReference>
<name>A0ABZ3EFP6_9STAP</name>
<accession>A0ABZ3EFP6</accession>
<dbReference type="EC" id="3.5.4.4" evidence="3"/>
<dbReference type="Gene3D" id="3.20.20.140">
    <property type="entry name" value="Metal-dependent hydrolases"/>
    <property type="match status" value="1"/>
</dbReference>
<organism evidence="8 9">
    <name type="scientific">Staphylococcus hsinchuensis</name>
    <dbReference type="NCBI Taxonomy" id="3051183"/>
    <lineage>
        <taxon>Bacteria</taxon>
        <taxon>Bacillati</taxon>
        <taxon>Bacillota</taxon>
        <taxon>Bacilli</taxon>
        <taxon>Bacillales</taxon>
        <taxon>Staphylococcaceae</taxon>
        <taxon>Staphylococcus</taxon>
    </lineage>
</organism>
<dbReference type="EMBL" id="CP128355">
    <property type="protein sequence ID" value="XAF71187.1"/>
    <property type="molecule type" value="Genomic_DNA"/>
</dbReference>
<dbReference type="InterPro" id="IPR006330">
    <property type="entry name" value="Ado/ade_deaminase"/>
</dbReference>
<dbReference type="GO" id="GO:0016787">
    <property type="term" value="F:hydrolase activity"/>
    <property type="evidence" value="ECO:0007669"/>
    <property type="project" value="UniProtKB-KW"/>
</dbReference>
<comment type="cofactor">
    <cofactor evidence="1">
        <name>Zn(2+)</name>
        <dbReference type="ChEBI" id="CHEBI:29105"/>
    </cofactor>
</comment>
<keyword evidence="6" id="KW-0862">Zinc</keyword>